<feature type="transmembrane region" description="Helical" evidence="6">
    <location>
        <begin position="370"/>
        <end position="397"/>
    </location>
</feature>
<evidence type="ECO:0000256" key="1">
    <source>
        <dbReference type="ARBA" id="ARBA00004651"/>
    </source>
</evidence>
<feature type="transmembrane region" description="Helical" evidence="6">
    <location>
        <begin position="153"/>
        <end position="171"/>
    </location>
</feature>
<organism evidence="7 8">
    <name type="scientific">Qipengyuania aquimaris</name>
    <dbReference type="NCBI Taxonomy" id="255984"/>
    <lineage>
        <taxon>Bacteria</taxon>
        <taxon>Pseudomonadati</taxon>
        <taxon>Pseudomonadota</taxon>
        <taxon>Alphaproteobacteria</taxon>
        <taxon>Sphingomonadales</taxon>
        <taxon>Erythrobacteraceae</taxon>
        <taxon>Qipengyuania</taxon>
    </lineage>
</organism>
<feature type="transmembrane region" description="Helical" evidence="6">
    <location>
        <begin position="123"/>
        <end position="141"/>
    </location>
</feature>
<keyword evidence="4 6" id="KW-1133">Transmembrane helix</keyword>
<dbReference type="AlphaFoldDB" id="A0A9Q3RZ05"/>
<dbReference type="Proteomes" id="UP000824927">
    <property type="component" value="Unassembled WGS sequence"/>
</dbReference>
<evidence type="ECO:0000256" key="2">
    <source>
        <dbReference type="ARBA" id="ARBA00022475"/>
    </source>
</evidence>
<evidence type="ECO:0000256" key="3">
    <source>
        <dbReference type="ARBA" id="ARBA00022692"/>
    </source>
</evidence>
<evidence type="ECO:0000256" key="5">
    <source>
        <dbReference type="ARBA" id="ARBA00023136"/>
    </source>
</evidence>
<dbReference type="EMBL" id="JAHVKP010000001">
    <property type="protein sequence ID" value="MBY6216951.1"/>
    <property type="molecule type" value="Genomic_DNA"/>
</dbReference>
<reference evidence="7" key="1">
    <citation type="submission" date="2021-06" db="EMBL/GenBank/DDBJ databases">
        <title>50 bacteria genomes isolated from Dapeng, Shenzhen, China.</title>
        <authorList>
            <person name="Zheng W."/>
            <person name="Yu S."/>
            <person name="Huang Y."/>
        </authorList>
    </citation>
    <scope>NUCLEOTIDE SEQUENCE</scope>
    <source>
        <strain evidence="7">DP4N28-2</strain>
    </source>
</reference>
<protein>
    <submittedName>
        <fullName evidence="7">Uncharacterized protein</fullName>
    </submittedName>
</protein>
<feature type="transmembrane region" description="Helical" evidence="6">
    <location>
        <begin position="177"/>
        <end position="199"/>
    </location>
</feature>
<keyword evidence="5 6" id="KW-0472">Membrane</keyword>
<dbReference type="PANTHER" id="PTHR30250">
    <property type="entry name" value="PST FAMILY PREDICTED COLANIC ACID TRANSPORTER"/>
    <property type="match status" value="1"/>
</dbReference>
<dbReference type="GO" id="GO:0005886">
    <property type="term" value="C:plasma membrane"/>
    <property type="evidence" value="ECO:0007669"/>
    <property type="project" value="UniProtKB-SubCell"/>
</dbReference>
<comment type="subcellular location">
    <subcellularLocation>
        <location evidence="1">Cell membrane</location>
        <topology evidence="1">Multi-pass membrane protein</topology>
    </subcellularLocation>
</comment>
<keyword evidence="3 6" id="KW-0812">Transmembrane</keyword>
<feature type="transmembrane region" description="Helical" evidence="6">
    <location>
        <begin position="243"/>
        <end position="264"/>
    </location>
</feature>
<feature type="transmembrane region" description="Helical" evidence="6">
    <location>
        <begin position="339"/>
        <end position="358"/>
    </location>
</feature>
<name>A0A9Q3RZ05_9SPHN</name>
<sequence length="450" mass="47998">MRGITANLAAIGTRILVQFATFPILFASWSVEVVGIWLILFAIPSYVAIFGNAFAGAGGTAALAAAQAGDIEKARRDFLAAWTISAGSTAALGLAFAGCAMFLIPSVIETGSVGLAWDAAQAAAWLALYVFATSQMGIFDVPYRVVGRYPDHLFLYNGVSLFEIVILAAAVTFSQGIAMLAMSLALYRCIAAVVIYFSARKAAPQIFARGHGPLNSSASELWRPSLAFIMMPLVFGLNLQGYLLLVGAVFGAVILATFSATRVLTRLLDLTTGLTYAMQFYESGYLDGDRLQVQRRMLSTMTLVSFALSAGFALALLLLGPWLQDFFTMGETAFDPKVAMVLVCASTIRALASAPIAIEAAANDHSRVVTIYLAGSAFGLLLATILGFAGASLPLVLTPLLLAELSQLIPALRQTLGTLQLSWREFVGSLISRERLDDVAALWHLLRSRV</sequence>
<comment type="caution">
    <text evidence="7">The sequence shown here is derived from an EMBL/GenBank/DDBJ whole genome shotgun (WGS) entry which is preliminary data.</text>
</comment>
<evidence type="ECO:0000313" key="7">
    <source>
        <dbReference type="EMBL" id="MBY6216951.1"/>
    </source>
</evidence>
<feature type="transmembrane region" description="Helical" evidence="6">
    <location>
        <begin position="20"/>
        <end position="40"/>
    </location>
</feature>
<proteinExistence type="predicted"/>
<evidence type="ECO:0000313" key="8">
    <source>
        <dbReference type="Proteomes" id="UP000824927"/>
    </source>
</evidence>
<dbReference type="RefSeq" id="WP_222404200.1">
    <property type="nucleotide sequence ID" value="NZ_JAHVKP010000001.1"/>
</dbReference>
<dbReference type="InterPro" id="IPR050833">
    <property type="entry name" value="Poly_Biosynth_Transport"/>
</dbReference>
<feature type="transmembrane region" description="Helical" evidence="6">
    <location>
        <begin position="220"/>
        <end position="237"/>
    </location>
</feature>
<accession>A0A9Q3RZ05</accession>
<keyword evidence="2" id="KW-1003">Cell membrane</keyword>
<evidence type="ECO:0000256" key="6">
    <source>
        <dbReference type="SAM" id="Phobius"/>
    </source>
</evidence>
<dbReference type="PANTHER" id="PTHR30250:SF26">
    <property type="entry name" value="PSMA PROTEIN"/>
    <property type="match status" value="1"/>
</dbReference>
<feature type="transmembrane region" description="Helical" evidence="6">
    <location>
        <begin position="298"/>
        <end position="319"/>
    </location>
</feature>
<evidence type="ECO:0000256" key="4">
    <source>
        <dbReference type="ARBA" id="ARBA00022989"/>
    </source>
</evidence>
<feature type="transmembrane region" description="Helical" evidence="6">
    <location>
        <begin position="46"/>
        <end position="66"/>
    </location>
</feature>
<gene>
    <name evidence="7" type="ORF">KUV31_01190</name>
</gene>
<feature type="transmembrane region" description="Helical" evidence="6">
    <location>
        <begin position="78"/>
        <end position="103"/>
    </location>
</feature>